<organism evidence="7 8">
    <name type="scientific">Gracilibacillus marinus</name>
    <dbReference type="NCBI Taxonomy" id="630535"/>
    <lineage>
        <taxon>Bacteria</taxon>
        <taxon>Bacillati</taxon>
        <taxon>Bacillota</taxon>
        <taxon>Bacilli</taxon>
        <taxon>Bacillales</taxon>
        <taxon>Bacillaceae</taxon>
        <taxon>Gracilibacillus</taxon>
    </lineage>
</organism>
<feature type="transmembrane region" description="Helical" evidence="6">
    <location>
        <begin position="327"/>
        <end position="348"/>
    </location>
</feature>
<sequence length="375" mass="43636">MKSHNSMIIRAFITLSSVFILFCFIFIIYTYIFPLFLAIILSLCIYPFIKFLKTKFSINHFLACILAIFIFLLSFVLVSVIIVVELIDGVIYLAKWLPEPFQQFLEEMTSLFNEWFLPLIQKVMHYMDSLSNEQRLLMKEQLDEISISMADQFASLLEFLLNTIGTYLTQLPGFFIIFFFSLICTFFILKDIPKLKEFMYHHVASTYFSLSSKLYNHIKLTLLRYMKAQFLLISISFITIFIGLISLQIKHALTISTLIAIFDLLPFLGTGIIFIPWIFYLFVTNKSLLALFLLLLYILIIVQRQLLEPKLIADALGVHPLLTILSIYLGFQLFGIHGIWVGPCTLFLSKGLYDIQIFHMIWSYIRNGTINVDKE</sequence>
<proteinExistence type="inferred from homology"/>
<protein>
    <submittedName>
        <fullName evidence="7">Sporulation integral membrane protein YtvI</fullName>
    </submittedName>
</protein>
<keyword evidence="4 6" id="KW-1133">Transmembrane helix</keyword>
<feature type="transmembrane region" description="Helical" evidence="6">
    <location>
        <begin position="230"/>
        <end position="249"/>
    </location>
</feature>
<evidence type="ECO:0000256" key="4">
    <source>
        <dbReference type="ARBA" id="ARBA00022989"/>
    </source>
</evidence>
<dbReference type="Pfam" id="PF01594">
    <property type="entry name" value="AI-2E_transport"/>
    <property type="match status" value="1"/>
</dbReference>
<accession>A0ABV8VVN7</accession>
<evidence type="ECO:0000256" key="6">
    <source>
        <dbReference type="SAM" id="Phobius"/>
    </source>
</evidence>
<feature type="transmembrane region" description="Helical" evidence="6">
    <location>
        <begin position="7"/>
        <end position="27"/>
    </location>
</feature>
<feature type="transmembrane region" description="Helical" evidence="6">
    <location>
        <begin position="33"/>
        <end position="49"/>
    </location>
</feature>
<evidence type="ECO:0000313" key="7">
    <source>
        <dbReference type="EMBL" id="MFC4388239.1"/>
    </source>
</evidence>
<comment type="caution">
    <text evidence="7">The sequence shown here is derived from an EMBL/GenBank/DDBJ whole genome shotgun (WGS) entry which is preliminary data.</text>
</comment>
<dbReference type="NCBIfam" id="TIGR02872">
    <property type="entry name" value="spore_ytvI"/>
    <property type="match status" value="1"/>
</dbReference>
<name>A0ABV8VVN7_9BACI</name>
<feature type="transmembrane region" description="Helical" evidence="6">
    <location>
        <begin position="255"/>
        <end position="281"/>
    </location>
</feature>
<dbReference type="PANTHER" id="PTHR21716">
    <property type="entry name" value="TRANSMEMBRANE PROTEIN"/>
    <property type="match status" value="1"/>
</dbReference>
<keyword evidence="5 6" id="KW-0472">Membrane</keyword>
<feature type="transmembrane region" description="Helical" evidence="6">
    <location>
        <begin position="167"/>
        <end position="189"/>
    </location>
</feature>
<gene>
    <name evidence="7" type="primary">ytvI</name>
    <name evidence="7" type="ORF">ACFOZ1_10550</name>
</gene>
<evidence type="ECO:0000256" key="2">
    <source>
        <dbReference type="ARBA" id="ARBA00009773"/>
    </source>
</evidence>
<keyword evidence="8" id="KW-1185">Reference proteome</keyword>
<evidence type="ECO:0000256" key="5">
    <source>
        <dbReference type="ARBA" id="ARBA00023136"/>
    </source>
</evidence>
<reference evidence="8" key="1">
    <citation type="journal article" date="2019" name="Int. J. Syst. Evol. Microbiol.">
        <title>The Global Catalogue of Microorganisms (GCM) 10K type strain sequencing project: providing services to taxonomists for standard genome sequencing and annotation.</title>
        <authorList>
            <consortium name="The Broad Institute Genomics Platform"/>
            <consortium name="The Broad Institute Genome Sequencing Center for Infectious Disease"/>
            <person name="Wu L."/>
            <person name="Ma J."/>
        </authorList>
    </citation>
    <scope>NUCLEOTIDE SEQUENCE [LARGE SCALE GENOMIC DNA]</scope>
    <source>
        <strain evidence="8">KACC 14058</strain>
    </source>
</reference>
<evidence type="ECO:0000256" key="3">
    <source>
        <dbReference type="ARBA" id="ARBA00022692"/>
    </source>
</evidence>
<dbReference type="PANTHER" id="PTHR21716:SF68">
    <property type="entry name" value="TRANSPORT PROTEIN YTVI-RELATED"/>
    <property type="match status" value="1"/>
</dbReference>
<evidence type="ECO:0000256" key="1">
    <source>
        <dbReference type="ARBA" id="ARBA00004141"/>
    </source>
</evidence>
<comment type="similarity">
    <text evidence="2">Belongs to the autoinducer-2 exporter (AI-2E) (TC 2.A.86) family.</text>
</comment>
<dbReference type="InterPro" id="IPR014227">
    <property type="entry name" value="YtvI-like"/>
</dbReference>
<dbReference type="EMBL" id="JBHSDV010000003">
    <property type="protein sequence ID" value="MFC4388239.1"/>
    <property type="molecule type" value="Genomic_DNA"/>
</dbReference>
<evidence type="ECO:0000313" key="8">
    <source>
        <dbReference type="Proteomes" id="UP001595880"/>
    </source>
</evidence>
<comment type="subcellular location">
    <subcellularLocation>
        <location evidence="1">Membrane</location>
        <topology evidence="1">Multi-pass membrane protein</topology>
    </subcellularLocation>
</comment>
<dbReference type="RefSeq" id="WP_390199123.1">
    <property type="nucleotide sequence ID" value="NZ_JBHSDV010000003.1"/>
</dbReference>
<dbReference type="InterPro" id="IPR002549">
    <property type="entry name" value="AI-2E-like"/>
</dbReference>
<keyword evidence="3 6" id="KW-0812">Transmembrane</keyword>
<feature type="transmembrane region" description="Helical" evidence="6">
    <location>
        <begin position="288"/>
        <end position="307"/>
    </location>
</feature>
<dbReference type="Proteomes" id="UP001595880">
    <property type="component" value="Unassembled WGS sequence"/>
</dbReference>
<feature type="transmembrane region" description="Helical" evidence="6">
    <location>
        <begin position="61"/>
        <end position="87"/>
    </location>
</feature>